<proteinExistence type="predicted"/>
<protein>
    <submittedName>
        <fullName evidence="2">Uncharacterized protein</fullName>
    </submittedName>
</protein>
<gene>
    <name evidence="2" type="ORF">GMORB2_5242</name>
</gene>
<feature type="compositionally biased region" description="Low complexity" evidence="1">
    <location>
        <begin position="21"/>
        <end position="30"/>
    </location>
</feature>
<feature type="region of interest" description="Disordered" evidence="1">
    <location>
        <begin position="1"/>
        <end position="36"/>
    </location>
</feature>
<dbReference type="Proteomes" id="UP000749293">
    <property type="component" value="Unassembled WGS sequence"/>
</dbReference>
<accession>A0A9P5D5I3</accession>
<comment type="caution">
    <text evidence="2">The sequence shown here is derived from an EMBL/GenBank/DDBJ whole genome shotgun (WGS) entry which is preliminary data.</text>
</comment>
<sequence>MLAAPARVSHPSKPSLPPLPAAGAPGSWPGFRRERT</sequence>
<reference evidence="2" key="1">
    <citation type="submission" date="2020-03" db="EMBL/GenBank/DDBJ databases">
        <title>Site-based positive gene gene selection in Geosmithia morbida across the United States reveals a broad range of putative effectors and factors for local host and environmental adapation.</title>
        <authorList>
            <person name="Onufrak A."/>
            <person name="Murdoch R.W."/>
            <person name="Gazis R."/>
            <person name="Huff M."/>
            <person name="Staton M."/>
            <person name="Klingeman W."/>
            <person name="Hadziabdic D."/>
        </authorList>
    </citation>
    <scope>NUCLEOTIDE SEQUENCE</scope>
    <source>
        <strain evidence="2">1262</strain>
    </source>
</reference>
<name>A0A9P5D5I3_9HYPO</name>
<dbReference type="GeneID" id="55971470"/>
<organism evidence="2 3">
    <name type="scientific">Geosmithia morbida</name>
    <dbReference type="NCBI Taxonomy" id="1094350"/>
    <lineage>
        <taxon>Eukaryota</taxon>
        <taxon>Fungi</taxon>
        <taxon>Dikarya</taxon>
        <taxon>Ascomycota</taxon>
        <taxon>Pezizomycotina</taxon>
        <taxon>Sordariomycetes</taxon>
        <taxon>Hypocreomycetidae</taxon>
        <taxon>Hypocreales</taxon>
        <taxon>Bionectriaceae</taxon>
        <taxon>Geosmithia</taxon>
    </lineage>
</organism>
<evidence type="ECO:0000313" key="2">
    <source>
        <dbReference type="EMBL" id="KAF4124576.1"/>
    </source>
</evidence>
<evidence type="ECO:0000313" key="3">
    <source>
        <dbReference type="Proteomes" id="UP000749293"/>
    </source>
</evidence>
<dbReference type="RefSeq" id="XP_035323228.1">
    <property type="nucleotide sequence ID" value="XM_035467216.1"/>
</dbReference>
<dbReference type="EMBL" id="JAANYQ010000004">
    <property type="protein sequence ID" value="KAF4124576.1"/>
    <property type="molecule type" value="Genomic_DNA"/>
</dbReference>
<dbReference type="AlphaFoldDB" id="A0A9P5D5I3"/>
<evidence type="ECO:0000256" key="1">
    <source>
        <dbReference type="SAM" id="MobiDB-lite"/>
    </source>
</evidence>
<keyword evidence="3" id="KW-1185">Reference proteome</keyword>